<proteinExistence type="predicted"/>
<sequence length="146" mass="16490">MENRIVITPNITEAYLDGFKIDKVYPSSGFNLISIIPLFIVNEQAAIVYYSPIINKRIFSKYVYGLVGGLEEEFVDFNAHTDHILTNLSTPNTTMPILRPLVPCGRTKNGTLEGCVQNIENMLKVYYLDTGFLNLLVEDNNKVNNI</sequence>
<organism evidence="1 2">
    <name type="scientific">Rhizophagus irregularis</name>
    <dbReference type="NCBI Taxonomy" id="588596"/>
    <lineage>
        <taxon>Eukaryota</taxon>
        <taxon>Fungi</taxon>
        <taxon>Fungi incertae sedis</taxon>
        <taxon>Mucoromycota</taxon>
        <taxon>Glomeromycotina</taxon>
        <taxon>Glomeromycetes</taxon>
        <taxon>Glomerales</taxon>
        <taxon>Glomeraceae</taxon>
        <taxon>Rhizophagus</taxon>
    </lineage>
</organism>
<evidence type="ECO:0000313" key="1">
    <source>
        <dbReference type="EMBL" id="PKB96580.1"/>
    </source>
</evidence>
<accession>A0A2N0NPU3</accession>
<dbReference type="Proteomes" id="UP000232722">
    <property type="component" value="Unassembled WGS sequence"/>
</dbReference>
<comment type="caution">
    <text evidence="1">The sequence shown here is derived from an EMBL/GenBank/DDBJ whole genome shotgun (WGS) entry which is preliminary data.</text>
</comment>
<dbReference type="VEuPathDB" id="FungiDB:RhiirA1_493333"/>
<dbReference type="EMBL" id="LLXJ01003788">
    <property type="protein sequence ID" value="PKB96580.1"/>
    <property type="molecule type" value="Genomic_DNA"/>
</dbReference>
<dbReference type="AlphaFoldDB" id="A0A2N0NPU3"/>
<dbReference type="VEuPathDB" id="FungiDB:RhiirFUN_023463"/>
<reference evidence="1 2" key="1">
    <citation type="submission" date="2016-04" db="EMBL/GenBank/DDBJ databases">
        <title>Genome analyses suggest a sexual origin of heterokaryosis in a supposedly ancient asexual fungus.</title>
        <authorList>
            <person name="Ropars J."/>
            <person name="Sedzielewska K."/>
            <person name="Noel J."/>
            <person name="Charron P."/>
            <person name="Farinelli L."/>
            <person name="Marton T."/>
            <person name="Kruger M."/>
            <person name="Pelin A."/>
            <person name="Brachmann A."/>
            <person name="Corradi N."/>
        </authorList>
    </citation>
    <scope>NUCLEOTIDE SEQUENCE [LARGE SCALE GENOMIC DNA]</scope>
    <source>
        <strain evidence="1 2">A5</strain>
    </source>
</reference>
<evidence type="ECO:0000313" key="2">
    <source>
        <dbReference type="Proteomes" id="UP000232722"/>
    </source>
</evidence>
<gene>
    <name evidence="1" type="ORF">RhiirA5_367714</name>
</gene>
<protein>
    <submittedName>
        <fullName evidence="1">Uncharacterized protein</fullName>
    </submittedName>
</protein>
<reference evidence="1 2" key="2">
    <citation type="submission" date="2017-09" db="EMBL/GenBank/DDBJ databases">
        <title>Extensive intraspecific genome diversity in a model arbuscular mycorrhizal fungus.</title>
        <authorList>
            <person name="Chen E.C."/>
            <person name="Morin E."/>
            <person name="Beaudet D."/>
            <person name="Noel J."/>
            <person name="Ndikumana S."/>
            <person name="Charron P."/>
            <person name="St-Onge C."/>
            <person name="Giorgi J."/>
            <person name="Grigoriev I.V."/>
            <person name="Roux C."/>
            <person name="Martin F.M."/>
            <person name="Corradi N."/>
        </authorList>
    </citation>
    <scope>NUCLEOTIDE SEQUENCE [LARGE SCALE GENOMIC DNA]</scope>
    <source>
        <strain evidence="1 2">A5</strain>
    </source>
</reference>
<name>A0A2N0NPU3_9GLOM</name>